<evidence type="ECO:0000313" key="2">
    <source>
        <dbReference type="EMBL" id="KAK1428645.1"/>
    </source>
</evidence>
<keyword evidence="1" id="KW-0472">Membrane</keyword>
<evidence type="ECO:0000256" key="1">
    <source>
        <dbReference type="SAM" id="Phobius"/>
    </source>
</evidence>
<name>A0AAD8KSB6_TARER</name>
<feature type="transmembrane region" description="Helical" evidence="1">
    <location>
        <begin position="125"/>
        <end position="143"/>
    </location>
</feature>
<evidence type="ECO:0000313" key="3">
    <source>
        <dbReference type="Proteomes" id="UP001229421"/>
    </source>
</evidence>
<proteinExistence type="predicted"/>
<keyword evidence="1" id="KW-1133">Transmembrane helix</keyword>
<dbReference type="EMBL" id="JAUHHV010000004">
    <property type="protein sequence ID" value="KAK1428645.1"/>
    <property type="molecule type" value="Genomic_DNA"/>
</dbReference>
<reference evidence="2" key="1">
    <citation type="journal article" date="2023" name="bioRxiv">
        <title>Improved chromosome-level genome assembly for marigold (Tagetes erecta).</title>
        <authorList>
            <person name="Jiang F."/>
            <person name="Yuan L."/>
            <person name="Wang S."/>
            <person name="Wang H."/>
            <person name="Xu D."/>
            <person name="Wang A."/>
            <person name="Fan W."/>
        </authorList>
    </citation>
    <scope>NUCLEOTIDE SEQUENCE</scope>
    <source>
        <strain evidence="2">WSJ</strain>
        <tissue evidence="2">Leaf</tissue>
    </source>
</reference>
<accession>A0AAD8KSB6</accession>
<dbReference type="Proteomes" id="UP001229421">
    <property type="component" value="Unassembled WGS sequence"/>
</dbReference>
<organism evidence="2 3">
    <name type="scientific">Tagetes erecta</name>
    <name type="common">African marigold</name>
    <dbReference type="NCBI Taxonomy" id="13708"/>
    <lineage>
        <taxon>Eukaryota</taxon>
        <taxon>Viridiplantae</taxon>
        <taxon>Streptophyta</taxon>
        <taxon>Embryophyta</taxon>
        <taxon>Tracheophyta</taxon>
        <taxon>Spermatophyta</taxon>
        <taxon>Magnoliopsida</taxon>
        <taxon>eudicotyledons</taxon>
        <taxon>Gunneridae</taxon>
        <taxon>Pentapetalae</taxon>
        <taxon>asterids</taxon>
        <taxon>campanulids</taxon>
        <taxon>Asterales</taxon>
        <taxon>Asteraceae</taxon>
        <taxon>Asteroideae</taxon>
        <taxon>Heliantheae alliance</taxon>
        <taxon>Tageteae</taxon>
        <taxon>Tagetes</taxon>
    </lineage>
</organism>
<protein>
    <submittedName>
        <fullName evidence="2">Uncharacterized protein</fullName>
    </submittedName>
</protein>
<comment type="caution">
    <text evidence="2">The sequence shown here is derived from an EMBL/GenBank/DDBJ whole genome shotgun (WGS) entry which is preliminary data.</text>
</comment>
<sequence>MANNTNKNLSLHFPEKQTADLISHYKKLETNLKNLLDKTPLAVDAAITAFEKGVCGAAVCLGLHATAIGICSVFPVPEPFKVTRGVWLIKPTDAGVVIAVDTGVTGNALDERFKREGRCSKQVRVLHLRMLAGLASGAMFAMVTRQPPVDVITTAVVFALADAAIFKAKEKYKSDLALTSMKEV</sequence>
<keyword evidence="3" id="KW-1185">Reference proteome</keyword>
<dbReference type="AlphaFoldDB" id="A0AAD8KSB6"/>
<gene>
    <name evidence="2" type="ORF">QVD17_17484</name>
</gene>
<feature type="transmembrane region" description="Helical" evidence="1">
    <location>
        <begin position="149"/>
        <end position="166"/>
    </location>
</feature>
<keyword evidence="1" id="KW-0812">Transmembrane</keyword>